<organism evidence="1">
    <name type="scientific">Loa loa</name>
    <name type="common">Eye worm</name>
    <name type="synonym">Filaria loa</name>
    <dbReference type="NCBI Taxonomy" id="7209"/>
    <lineage>
        <taxon>Eukaryota</taxon>
        <taxon>Metazoa</taxon>
        <taxon>Ecdysozoa</taxon>
        <taxon>Nematoda</taxon>
        <taxon>Chromadorea</taxon>
        <taxon>Rhabditida</taxon>
        <taxon>Spirurina</taxon>
        <taxon>Spiruromorpha</taxon>
        <taxon>Filarioidea</taxon>
        <taxon>Onchocercidae</taxon>
        <taxon>Loa</taxon>
    </lineage>
</organism>
<dbReference type="RefSeq" id="XP_003142110.1">
    <property type="nucleotide sequence ID" value="XM_003142062.1"/>
</dbReference>
<reference evidence="1" key="1">
    <citation type="submission" date="2012-04" db="EMBL/GenBank/DDBJ databases">
        <title>The Genome Sequence of Loa loa.</title>
        <authorList>
            <consortium name="The Broad Institute Genome Sequencing Platform"/>
            <consortium name="Broad Institute Genome Sequencing Center for Infectious Disease"/>
            <person name="Nutman T.B."/>
            <person name="Fink D.L."/>
            <person name="Russ C."/>
            <person name="Young S."/>
            <person name="Zeng Q."/>
            <person name="Gargeya S."/>
            <person name="Alvarado L."/>
            <person name="Berlin A."/>
            <person name="Chapman S.B."/>
            <person name="Chen Z."/>
            <person name="Freedman E."/>
            <person name="Gellesch M."/>
            <person name="Goldberg J."/>
            <person name="Griggs A."/>
            <person name="Gujja S."/>
            <person name="Heilman E.R."/>
            <person name="Heiman D."/>
            <person name="Howarth C."/>
            <person name="Mehta T."/>
            <person name="Neiman D."/>
            <person name="Pearson M."/>
            <person name="Roberts A."/>
            <person name="Saif S."/>
            <person name="Shea T."/>
            <person name="Shenoy N."/>
            <person name="Sisk P."/>
            <person name="Stolte C."/>
            <person name="Sykes S."/>
            <person name="White J."/>
            <person name="Yandava C."/>
            <person name="Haas B."/>
            <person name="Henn M.R."/>
            <person name="Nusbaum C."/>
            <person name="Birren B."/>
        </authorList>
    </citation>
    <scope>NUCLEOTIDE SEQUENCE [LARGE SCALE GENOMIC DNA]</scope>
</reference>
<accession>A0A1S0TXX0</accession>
<dbReference type="AlphaFoldDB" id="A0A1S0TXX0"/>
<dbReference type="InParanoid" id="A0A1S0TXX0"/>
<dbReference type="EMBL" id="JH712722">
    <property type="protein sequence ID" value="EFO21959.1"/>
    <property type="molecule type" value="Genomic_DNA"/>
</dbReference>
<name>A0A1S0TXX0_LOALO</name>
<protein>
    <submittedName>
        <fullName evidence="1">Uncharacterized protein</fullName>
    </submittedName>
</protein>
<dbReference type="GeneID" id="9943941"/>
<evidence type="ECO:0000313" key="1">
    <source>
        <dbReference type="EMBL" id="EFO21959.1"/>
    </source>
</evidence>
<dbReference type="KEGG" id="loa:LOAG_06526"/>
<sequence>MGRVILLAYREPAGVWGSGGISSWVCCRLCGGIRGNLVDVVRLVGRKIFGEKFEHAIIQFLLHGTSSVEEEYLACPNEIASCASE</sequence>
<proteinExistence type="predicted"/>
<gene>
    <name evidence="1" type="ORF">LOAG_06526</name>
</gene>
<dbReference type="CTD" id="9943941"/>